<evidence type="ECO:0000313" key="3">
    <source>
        <dbReference type="Proteomes" id="UP000031668"/>
    </source>
</evidence>
<keyword evidence="2" id="KW-0401">Integrin</keyword>
<dbReference type="PANTHER" id="PTHR23220:SF122">
    <property type="entry name" value="INTEGRIN ALPHA-PS1"/>
    <property type="match status" value="1"/>
</dbReference>
<organism evidence="2 3">
    <name type="scientific">Thelohanellus kitauei</name>
    <name type="common">Myxosporean</name>
    <dbReference type="NCBI Taxonomy" id="669202"/>
    <lineage>
        <taxon>Eukaryota</taxon>
        <taxon>Metazoa</taxon>
        <taxon>Cnidaria</taxon>
        <taxon>Myxozoa</taxon>
        <taxon>Myxosporea</taxon>
        <taxon>Bivalvulida</taxon>
        <taxon>Platysporina</taxon>
        <taxon>Myxobolidae</taxon>
        <taxon>Thelohanellus</taxon>
    </lineage>
</organism>
<dbReference type="InterPro" id="IPR028994">
    <property type="entry name" value="Integrin_alpha_N"/>
</dbReference>
<name>A0A0C2JHQ9_THEKT</name>
<comment type="caution">
    <text evidence="2">The sequence shown here is derived from an EMBL/GenBank/DDBJ whole genome shotgun (WGS) entry which is preliminary data.</text>
</comment>
<dbReference type="GO" id="GO:0098609">
    <property type="term" value="P:cell-cell adhesion"/>
    <property type="evidence" value="ECO:0007669"/>
    <property type="project" value="TreeGrafter"/>
</dbReference>
<gene>
    <name evidence="2" type="ORF">RF11_03054</name>
</gene>
<dbReference type="GO" id="GO:0008305">
    <property type="term" value="C:integrin complex"/>
    <property type="evidence" value="ECO:0007669"/>
    <property type="project" value="TreeGrafter"/>
</dbReference>
<evidence type="ECO:0000256" key="1">
    <source>
        <dbReference type="SAM" id="Phobius"/>
    </source>
</evidence>
<dbReference type="GO" id="GO:0007229">
    <property type="term" value="P:integrin-mediated signaling pathway"/>
    <property type="evidence" value="ECO:0007669"/>
    <property type="project" value="UniProtKB-KW"/>
</dbReference>
<dbReference type="GO" id="GO:0007160">
    <property type="term" value="P:cell-matrix adhesion"/>
    <property type="evidence" value="ECO:0007669"/>
    <property type="project" value="TreeGrafter"/>
</dbReference>
<dbReference type="Proteomes" id="UP000031668">
    <property type="component" value="Unassembled WGS sequence"/>
</dbReference>
<dbReference type="GO" id="GO:0009897">
    <property type="term" value="C:external side of plasma membrane"/>
    <property type="evidence" value="ECO:0007669"/>
    <property type="project" value="TreeGrafter"/>
</dbReference>
<dbReference type="SUPFAM" id="SSF69318">
    <property type="entry name" value="Integrin alpha N-terminal domain"/>
    <property type="match status" value="1"/>
</dbReference>
<dbReference type="PANTHER" id="PTHR23220">
    <property type="entry name" value="INTEGRIN ALPHA"/>
    <property type="match status" value="1"/>
</dbReference>
<feature type="transmembrane region" description="Helical" evidence="1">
    <location>
        <begin position="737"/>
        <end position="759"/>
    </location>
</feature>
<dbReference type="AlphaFoldDB" id="A0A0C2JHQ9"/>
<evidence type="ECO:0000313" key="2">
    <source>
        <dbReference type="EMBL" id="KII68848.1"/>
    </source>
</evidence>
<keyword evidence="1" id="KW-1133">Transmembrane helix</keyword>
<protein>
    <submittedName>
        <fullName evidence="2">Integrin alpha-4</fullName>
    </submittedName>
</protein>
<sequence length="786" mass="91095">MFQIKWARFNKKLIWSSRHFPGNVEIQSQTDGETDVLAAYSGVAIWDTDPVTTKHERLYVTVTTNKDWIPTMGFVIGTLLKRKTKTLLVATNDDDEQKGKLFFYYLPILKEDVSPDLTIFDDEWQPFTNFGNRIVIATLNEDIYSDLIVTAPTSKWLDLPEVGHVHLFINSKSDPFFTSKSTIIRGLPIAHSFFGWNAEQLEDIDGDGVKDFLVAALKVSEDDFRGGVYVFLGGEEKVLRYLTYYEIIQPSEDLPNDPTGFGFFLSQKVGKDREGYYYMIMSRVFSGEVDFYKIIPQRRIKVSVVIDPDQVTVDESKNFVTFDFVSSLFLKTEQIFVVKISFRSIQKPLDATIKLSFKDSSNYHSFSDEYPLETYATKRRITSRGEHKYMVYLQRSYEPLSSEWILQAEITLNEPKTETGTNKLIPVFHEIFYRKISLEKKYRRRECTEGYTVILINKPIWFQNMDKTTIFRFRLSNCKELLTHLIIDAGLSMPCKITISNAEMVPTMNSHPFAFTQIRSTVRAVYNKPTQYESFEFNVEALCQQDLGERSNLGIRLSIKSFFPYNQKRFKFVATAKYAHEFTIETKRLPVITKHICRGFQGEEIIEFNVELLFGGEDYDNELLLSAVLFFHDSVDMKVDSIHIKSNDCGVIPVDDLSQKPANQVTQKFRIQKSENVKKVRLSISFTVLMKYFKDFHTNFKIEPLLGDESPYELKSIVVNEIKYHATFSVKYCKHEWLILIFSALGLCILVTCVCIFIYHKVPSKMIDENRDVTYIVDNTSRCIAY</sequence>
<reference evidence="2 3" key="1">
    <citation type="journal article" date="2014" name="Genome Biol. Evol.">
        <title>The genome of the myxosporean Thelohanellus kitauei shows adaptations to nutrient acquisition within its fish host.</title>
        <authorList>
            <person name="Yang Y."/>
            <person name="Xiong J."/>
            <person name="Zhou Z."/>
            <person name="Huo F."/>
            <person name="Miao W."/>
            <person name="Ran C."/>
            <person name="Liu Y."/>
            <person name="Zhang J."/>
            <person name="Feng J."/>
            <person name="Wang M."/>
            <person name="Wang M."/>
            <person name="Wang L."/>
            <person name="Yao B."/>
        </authorList>
    </citation>
    <scope>NUCLEOTIDE SEQUENCE [LARGE SCALE GENOMIC DNA]</scope>
    <source>
        <strain evidence="2">Wuqing</strain>
    </source>
</reference>
<dbReference type="InterPro" id="IPR013519">
    <property type="entry name" value="Int_alpha_beta-p"/>
</dbReference>
<dbReference type="EMBL" id="JWZT01002700">
    <property type="protein sequence ID" value="KII68848.1"/>
    <property type="molecule type" value="Genomic_DNA"/>
</dbReference>
<keyword evidence="3" id="KW-1185">Reference proteome</keyword>
<dbReference type="OrthoDB" id="5317514at2759"/>
<keyword evidence="1" id="KW-0472">Membrane</keyword>
<dbReference type="GO" id="GO:0005178">
    <property type="term" value="F:integrin binding"/>
    <property type="evidence" value="ECO:0007669"/>
    <property type="project" value="TreeGrafter"/>
</dbReference>
<dbReference type="Gene3D" id="2.130.10.130">
    <property type="entry name" value="Integrin alpha, N-terminal"/>
    <property type="match status" value="1"/>
</dbReference>
<dbReference type="SMART" id="SM00191">
    <property type="entry name" value="Int_alpha"/>
    <property type="match status" value="2"/>
</dbReference>
<accession>A0A0C2JHQ9</accession>
<keyword evidence="1" id="KW-0812">Transmembrane</keyword>
<proteinExistence type="predicted"/>
<dbReference type="GO" id="GO:0033627">
    <property type="term" value="P:cell adhesion mediated by integrin"/>
    <property type="evidence" value="ECO:0007669"/>
    <property type="project" value="TreeGrafter"/>
</dbReference>